<dbReference type="InterPro" id="IPR054613">
    <property type="entry name" value="Peptidase_S78_dom"/>
</dbReference>
<reference evidence="5" key="1">
    <citation type="journal article" date="2015" name="Nature">
        <title>Complex archaea that bridge the gap between prokaryotes and eukaryotes.</title>
        <authorList>
            <person name="Spang A."/>
            <person name="Saw J.H."/>
            <person name="Jorgensen S.L."/>
            <person name="Zaremba-Niedzwiedzka K."/>
            <person name="Martijn J."/>
            <person name="Lind A.E."/>
            <person name="van Eijk R."/>
            <person name="Schleper C."/>
            <person name="Guy L."/>
            <person name="Ettema T.J."/>
        </authorList>
    </citation>
    <scope>NUCLEOTIDE SEQUENCE</scope>
</reference>
<dbReference type="GO" id="GO:0006508">
    <property type="term" value="P:proteolysis"/>
    <property type="evidence" value="ECO:0007669"/>
    <property type="project" value="UniProtKB-KW"/>
</dbReference>
<dbReference type="Pfam" id="PF04586">
    <property type="entry name" value="Peptidase_S78"/>
    <property type="match status" value="1"/>
</dbReference>
<evidence type="ECO:0000313" key="5">
    <source>
        <dbReference type="EMBL" id="KKL20061.1"/>
    </source>
</evidence>
<keyword evidence="1" id="KW-1188">Viral release from host cell</keyword>
<dbReference type="AlphaFoldDB" id="A0A0F9DQY3"/>
<dbReference type="EMBL" id="LAZR01038245">
    <property type="protein sequence ID" value="KKL20061.1"/>
    <property type="molecule type" value="Genomic_DNA"/>
</dbReference>
<comment type="caution">
    <text evidence="5">The sequence shown here is derived from an EMBL/GenBank/DDBJ whole genome shotgun (WGS) entry which is preliminary data.</text>
</comment>
<keyword evidence="2" id="KW-0645">Protease</keyword>
<dbReference type="NCBIfam" id="TIGR01543">
    <property type="entry name" value="proheadase_HK97"/>
    <property type="match status" value="1"/>
</dbReference>
<proteinExistence type="predicted"/>
<organism evidence="5">
    <name type="scientific">marine sediment metagenome</name>
    <dbReference type="NCBI Taxonomy" id="412755"/>
    <lineage>
        <taxon>unclassified sequences</taxon>
        <taxon>metagenomes</taxon>
        <taxon>ecological metagenomes</taxon>
    </lineage>
</organism>
<feature type="non-terminal residue" evidence="5">
    <location>
        <position position="195"/>
    </location>
</feature>
<name>A0A0F9DQY3_9ZZZZ</name>
<dbReference type="InterPro" id="IPR006433">
    <property type="entry name" value="Prohead_protease"/>
</dbReference>
<feature type="domain" description="Prohead serine protease" evidence="4">
    <location>
        <begin position="38"/>
        <end position="176"/>
    </location>
</feature>
<gene>
    <name evidence="5" type="ORF">LCGC14_2459220</name>
</gene>
<keyword evidence="3" id="KW-0378">Hydrolase</keyword>
<accession>A0A0F9DQY3</accession>
<protein>
    <recommendedName>
        <fullName evidence="4">Prohead serine protease domain-containing protein</fullName>
    </recommendedName>
</protein>
<evidence type="ECO:0000259" key="4">
    <source>
        <dbReference type="Pfam" id="PF04586"/>
    </source>
</evidence>
<dbReference type="GO" id="GO:0008233">
    <property type="term" value="F:peptidase activity"/>
    <property type="evidence" value="ECO:0007669"/>
    <property type="project" value="UniProtKB-KW"/>
</dbReference>
<evidence type="ECO:0000256" key="2">
    <source>
        <dbReference type="ARBA" id="ARBA00022670"/>
    </source>
</evidence>
<evidence type="ECO:0000256" key="3">
    <source>
        <dbReference type="ARBA" id="ARBA00022801"/>
    </source>
</evidence>
<sequence length="195" mass="22201">MLNAELRLAEFMRANQNPYDKGLIMPLDGMPLAGVKDIDGKKGIVRGYYSSFGVIDSWREVLVKGAFTKTVMEWGPKGKRRIKHLLHHVPYWGAGVIQELEEDNFGLLFTTKMMNHERGRDTLIEYEEGHFTEHSIGFRIIKWEWDDENDVLLLIEVQLYEGSSVAWGANPETPVVDIKALREDPSALDGLVSKV</sequence>
<evidence type="ECO:0000256" key="1">
    <source>
        <dbReference type="ARBA" id="ARBA00022612"/>
    </source>
</evidence>